<evidence type="ECO:0000313" key="1">
    <source>
        <dbReference type="EMBL" id="MEQ2161073.1"/>
    </source>
</evidence>
<gene>
    <name evidence="1" type="ORF">GOODEAATRI_006026</name>
</gene>
<comment type="caution">
    <text evidence="1">The sequence shown here is derived from an EMBL/GenBank/DDBJ whole genome shotgun (WGS) entry which is preliminary data.</text>
</comment>
<dbReference type="Proteomes" id="UP001476798">
    <property type="component" value="Unassembled WGS sequence"/>
</dbReference>
<proteinExistence type="predicted"/>
<reference evidence="1 2" key="1">
    <citation type="submission" date="2021-06" db="EMBL/GenBank/DDBJ databases">
        <authorList>
            <person name="Palmer J.M."/>
        </authorList>
    </citation>
    <scope>NUCLEOTIDE SEQUENCE [LARGE SCALE GENOMIC DNA]</scope>
    <source>
        <strain evidence="1 2">GA_2019</strain>
        <tissue evidence="1">Muscle</tissue>
    </source>
</reference>
<accession>A0ABV0MPR7</accession>
<evidence type="ECO:0000313" key="2">
    <source>
        <dbReference type="Proteomes" id="UP001476798"/>
    </source>
</evidence>
<dbReference type="EMBL" id="JAHRIO010010279">
    <property type="protein sequence ID" value="MEQ2161073.1"/>
    <property type="molecule type" value="Genomic_DNA"/>
</dbReference>
<sequence>MASCACRNAVFCTHFRQLVFHCGHKPGDPSLHAGQSSARTIPRSPKLAIWNTITAGHMRLARASQVKGMRLKLKGKVLASASGQASRCGDPDYSLAFTLFVDVCLSPEARHFPVYSRNKDTTLNKTSCSTPMPDVFNTRFTRPA</sequence>
<keyword evidence="2" id="KW-1185">Reference proteome</keyword>
<name>A0ABV0MPR7_9TELE</name>
<protein>
    <submittedName>
        <fullName evidence="1">Uncharacterized protein</fullName>
    </submittedName>
</protein>
<organism evidence="1 2">
    <name type="scientific">Goodea atripinnis</name>
    <dbReference type="NCBI Taxonomy" id="208336"/>
    <lineage>
        <taxon>Eukaryota</taxon>
        <taxon>Metazoa</taxon>
        <taxon>Chordata</taxon>
        <taxon>Craniata</taxon>
        <taxon>Vertebrata</taxon>
        <taxon>Euteleostomi</taxon>
        <taxon>Actinopterygii</taxon>
        <taxon>Neopterygii</taxon>
        <taxon>Teleostei</taxon>
        <taxon>Neoteleostei</taxon>
        <taxon>Acanthomorphata</taxon>
        <taxon>Ovalentaria</taxon>
        <taxon>Atherinomorphae</taxon>
        <taxon>Cyprinodontiformes</taxon>
        <taxon>Goodeidae</taxon>
        <taxon>Goodea</taxon>
    </lineage>
</organism>